<name>A0A5N5GHP8_9ROSA</name>
<keyword evidence="2" id="KW-1185">Reference proteome</keyword>
<dbReference type="GO" id="GO:0016301">
    <property type="term" value="F:kinase activity"/>
    <property type="evidence" value="ECO:0007669"/>
    <property type="project" value="UniProtKB-KW"/>
</dbReference>
<reference evidence="1 2" key="3">
    <citation type="submission" date="2019-11" db="EMBL/GenBank/DDBJ databases">
        <title>A de novo genome assembly of a pear dwarfing rootstock.</title>
        <authorList>
            <person name="Wang F."/>
            <person name="Wang J."/>
            <person name="Li S."/>
            <person name="Zhang Y."/>
            <person name="Fang M."/>
            <person name="Ma L."/>
            <person name="Zhao Y."/>
            <person name="Jiang S."/>
        </authorList>
    </citation>
    <scope>NUCLEOTIDE SEQUENCE [LARGE SCALE GENOMIC DNA]</scope>
    <source>
        <strain evidence="1">S2</strain>
        <tissue evidence="1">Leaf</tissue>
    </source>
</reference>
<protein>
    <submittedName>
        <fullName evidence="1">Serine/threonine kinase</fullName>
    </submittedName>
</protein>
<keyword evidence="1" id="KW-0418">Kinase</keyword>
<reference evidence="1 2" key="1">
    <citation type="submission" date="2019-09" db="EMBL/GenBank/DDBJ databases">
        <authorList>
            <person name="Ou C."/>
        </authorList>
    </citation>
    <scope>NUCLEOTIDE SEQUENCE [LARGE SCALE GENOMIC DNA]</scope>
    <source>
        <strain evidence="1">S2</strain>
        <tissue evidence="1">Leaf</tissue>
    </source>
</reference>
<dbReference type="EMBL" id="SMOL01000402">
    <property type="protein sequence ID" value="KAB2615049.1"/>
    <property type="molecule type" value="Genomic_DNA"/>
</dbReference>
<evidence type="ECO:0000313" key="1">
    <source>
        <dbReference type="EMBL" id="KAB2615049.1"/>
    </source>
</evidence>
<dbReference type="Proteomes" id="UP000327157">
    <property type="component" value="Chromosome 3"/>
</dbReference>
<gene>
    <name evidence="1" type="ORF">D8674_021637</name>
</gene>
<proteinExistence type="predicted"/>
<reference evidence="2" key="2">
    <citation type="submission" date="2019-10" db="EMBL/GenBank/DDBJ databases">
        <title>A de novo genome assembly of a pear dwarfing rootstock.</title>
        <authorList>
            <person name="Wang F."/>
            <person name="Wang J."/>
            <person name="Li S."/>
            <person name="Zhang Y."/>
            <person name="Fang M."/>
            <person name="Ma L."/>
            <person name="Zhao Y."/>
            <person name="Jiang S."/>
        </authorList>
    </citation>
    <scope>NUCLEOTIDE SEQUENCE [LARGE SCALE GENOMIC DNA]</scope>
</reference>
<dbReference type="AlphaFoldDB" id="A0A5N5GHP8"/>
<comment type="caution">
    <text evidence="1">The sequence shown here is derived from an EMBL/GenBank/DDBJ whole genome shotgun (WGS) entry which is preliminary data.</text>
</comment>
<keyword evidence="1" id="KW-0808">Transferase</keyword>
<organism evidence="1 2">
    <name type="scientific">Pyrus ussuriensis x Pyrus communis</name>
    <dbReference type="NCBI Taxonomy" id="2448454"/>
    <lineage>
        <taxon>Eukaryota</taxon>
        <taxon>Viridiplantae</taxon>
        <taxon>Streptophyta</taxon>
        <taxon>Embryophyta</taxon>
        <taxon>Tracheophyta</taxon>
        <taxon>Spermatophyta</taxon>
        <taxon>Magnoliopsida</taxon>
        <taxon>eudicotyledons</taxon>
        <taxon>Gunneridae</taxon>
        <taxon>Pentapetalae</taxon>
        <taxon>rosids</taxon>
        <taxon>fabids</taxon>
        <taxon>Rosales</taxon>
        <taxon>Rosaceae</taxon>
        <taxon>Amygdaloideae</taxon>
        <taxon>Maleae</taxon>
        <taxon>Pyrus</taxon>
    </lineage>
</organism>
<accession>A0A5N5GHP8</accession>
<sequence>MTSPLLAEFMAAKDVVFFTEQQIYSQVLQTSSERKMSFSGHATNKVAHRLARLSLFRDNSVTSFKEPWCNN</sequence>
<dbReference type="OrthoDB" id="1906820at2759"/>
<evidence type="ECO:0000313" key="2">
    <source>
        <dbReference type="Proteomes" id="UP000327157"/>
    </source>
</evidence>